<protein>
    <recommendedName>
        <fullName evidence="9">Zn(2)-C6 fungal-type domain-containing protein</fullName>
    </recommendedName>
</protein>
<dbReference type="SUPFAM" id="SSF57701">
    <property type="entry name" value="Zn2/Cys6 DNA-binding domain"/>
    <property type="match status" value="1"/>
</dbReference>
<feature type="compositionally biased region" description="Polar residues" evidence="8">
    <location>
        <begin position="18"/>
        <end position="28"/>
    </location>
</feature>
<dbReference type="InterPro" id="IPR052202">
    <property type="entry name" value="Yeast_MetPath_Reg"/>
</dbReference>
<dbReference type="RefSeq" id="XP_066075316.1">
    <property type="nucleotide sequence ID" value="XM_066219219.1"/>
</dbReference>
<name>A0AAX4JUS3_9TREE</name>
<keyword evidence="2" id="KW-0479">Metal-binding</keyword>
<dbReference type="PANTHER" id="PTHR47782:SF1">
    <property type="entry name" value="PYRIMIDINE PATHWAY REGULATORY PROTEIN 1"/>
    <property type="match status" value="1"/>
</dbReference>
<organism evidence="10 11">
    <name type="scientific">Kwoniella dendrophila CBS 6074</name>
    <dbReference type="NCBI Taxonomy" id="1295534"/>
    <lineage>
        <taxon>Eukaryota</taxon>
        <taxon>Fungi</taxon>
        <taxon>Dikarya</taxon>
        <taxon>Basidiomycota</taxon>
        <taxon>Agaricomycotina</taxon>
        <taxon>Tremellomycetes</taxon>
        <taxon>Tremellales</taxon>
        <taxon>Cryptococcaceae</taxon>
        <taxon>Kwoniella</taxon>
    </lineage>
</organism>
<evidence type="ECO:0000256" key="7">
    <source>
        <dbReference type="ARBA" id="ARBA00023242"/>
    </source>
</evidence>
<dbReference type="Proteomes" id="UP001355207">
    <property type="component" value="Chromosome 4"/>
</dbReference>
<feature type="region of interest" description="Disordered" evidence="8">
    <location>
        <begin position="799"/>
        <end position="827"/>
    </location>
</feature>
<evidence type="ECO:0000259" key="9">
    <source>
        <dbReference type="PROSITE" id="PS50048"/>
    </source>
</evidence>
<feature type="compositionally biased region" description="Low complexity" evidence="8">
    <location>
        <begin position="919"/>
        <end position="928"/>
    </location>
</feature>
<feature type="region of interest" description="Disordered" evidence="8">
    <location>
        <begin position="345"/>
        <end position="365"/>
    </location>
</feature>
<dbReference type="InterPro" id="IPR007219">
    <property type="entry name" value="XnlR_reg_dom"/>
</dbReference>
<dbReference type="CDD" id="cd00067">
    <property type="entry name" value="GAL4"/>
    <property type="match status" value="1"/>
</dbReference>
<dbReference type="GO" id="GO:0006351">
    <property type="term" value="P:DNA-templated transcription"/>
    <property type="evidence" value="ECO:0007669"/>
    <property type="project" value="InterPro"/>
</dbReference>
<feature type="region of interest" description="Disordered" evidence="8">
    <location>
        <begin position="291"/>
        <end position="323"/>
    </location>
</feature>
<evidence type="ECO:0000256" key="3">
    <source>
        <dbReference type="ARBA" id="ARBA00022833"/>
    </source>
</evidence>
<dbReference type="SMART" id="SM00906">
    <property type="entry name" value="Fungal_trans"/>
    <property type="match status" value="1"/>
</dbReference>
<feature type="region of interest" description="Disordered" evidence="8">
    <location>
        <begin position="981"/>
        <end position="1053"/>
    </location>
</feature>
<dbReference type="AlphaFoldDB" id="A0AAX4JUS3"/>
<feature type="compositionally biased region" description="Low complexity" evidence="8">
    <location>
        <begin position="1029"/>
        <end position="1052"/>
    </location>
</feature>
<feature type="region of interest" description="Disordered" evidence="8">
    <location>
        <begin position="170"/>
        <end position="266"/>
    </location>
</feature>
<dbReference type="GeneID" id="91094134"/>
<dbReference type="InterPro" id="IPR001138">
    <property type="entry name" value="Zn2Cys6_DnaBD"/>
</dbReference>
<dbReference type="EMBL" id="CP144101">
    <property type="protein sequence ID" value="WWC88553.1"/>
    <property type="molecule type" value="Genomic_DNA"/>
</dbReference>
<dbReference type="InterPro" id="IPR036864">
    <property type="entry name" value="Zn2-C6_fun-type_DNA-bd_sf"/>
</dbReference>
<feature type="compositionally biased region" description="Polar residues" evidence="8">
    <location>
        <begin position="999"/>
        <end position="1028"/>
    </location>
</feature>
<keyword evidence="3" id="KW-0862">Zinc</keyword>
<dbReference type="GO" id="GO:0000981">
    <property type="term" value="F:DNA-binding transcription factor activity, RNA polymerase II-specific"/>
    <property type="evidence" value="ECO:0007669"/>
    <property type="project" value="InterPro"/>
</dbReference>
<dbReference type="Pfam" id="PF04082">
    <property type="entry name" value="Fungal_trans"/>
    <property type="match status" value="1"/>
</dbReference>
<evidence type="ECO:0000256" key="5">
    <source>
        <dbReference type="ARBA" id="ARBA00023125"/>
    </source>
</evidence>
<feature type="compositionally biased region" description="Basic residues" evidence="8">
    <location>
        <begin position="237"/>
        <end position="259"/>
    </location>
</feature>
<evidence type="ECO:0000256" key="6">
    <source>
        <dbReference type="ARBA" id="ARBA00023163"/>
    </source>
</evidence>
<keyword evidence="11" id="KW-1185">Reference proteome</keyword>
<feature type="domain" description="Zn(2)-C6 fungal-type" evidence="9">
    <location>
        <begin position="75"/>
        <end position="103"/>
    </location>
</feature>
<keyword evidence="5" id="KW-0238">DNA-binding</keyword>
<feature type="compositionally biased region" description="Basic and acidic residues" evidence="8">
    <location>
        <begin position="1"/>
        <end position="10"/>
    </location>
</feature>
<feature type="compositionally biased region" description="Low complexity" evidence="8">
    <location>
        <begin position="33"/>
        <end position="53"/>
    </location>
</feature>
<feature type="compositionally biased region" description="Basic residues" evidence="8">
    <location>
        <begin position="868"/>
        <end position="878"/>
    </location>
</feature>
<feature type="compositionally biased region" description="Low complexity" evidence="8">
    <location>
        <begin position="303"/>
        <end position="323"/>
    </location>
</feature>
<feature type="compositionally biased region" description="Low complexity" evidence="8">
    <location>
        <begin position="981"/>
        <end position="998"/>
    </location>
</feature>
<dbReference type="GO" id="GO:0043565">
    <property type="term" value="F:sequence-specific DNA binding"/>
    <property type="evidence" value="ECO:0007669"/>
    <property type="project" value="TreeGrafter"/>
</dbReference>
<sequence length="1103" mass="120323">MKVPTDRHSSDSAYAPYSISSPRSSTFQAPALPSTTKSGSSSSKKNTPSTKTKPNIKIETEDSPSQYKVARAISSCTRCRSRKQKCDGKLPACSACERAKVECIGFDAISKTNISRNYLHSLEQEVASLRAQVAAFQQNDPIAQNDKHIAANASSAVSAFRSDFPIDPALMGEDGIGGPSSSSSTSIMKSPLESPSLSSYGHGYQHGGYGHQRRHSDYPFPSTPIISDSPKSPYHTTSRHNHSSHHHHQGSGNHHHHHATGQTVGIQSTSLTRMVHDAAYRTGHASNSISTMNVAAGGGSGSEKGSSIHGGSTDSPLNQNNNNTINDGNMTSPEIVLTPRSANIPTPNQNQNYGSTKTQPSVSPVVNPAQLLNSSMNRTGKSKRRTFAIPPLPPQPAVERLVAAYVDFVGVTGPIIHIPSLGKQLMKIREGVDVEESDIFVVMMVLALSTMASSRFVDPPDELRACSEAFHAEAMKHIDAVFEEQSYVGLQAILLLVWYSLLNPDKGSIWFLVGLATRTCVDMGYHNEHNTQVDQIDTLELDMRRRLFWCTYKMDRLLSQSLGRPPSIPDGFINVPLPSAMHDIDIHPGHYGPTDGETCSYKAVFLHTVKIRQLQSEILFNTYGVHGSTGRLPSEDWRQDCYDRLKTWLAEAPEPRGTVSTEGYAITFHNSALLLFRPSPGCPRPERSALSTVLSSSSYVIRIYRRMQLNNRISWLWMTSHFSFMAGLSFLYAYFNLYSMGGGSDIMTIEDAMMVIDSCLSVLEFLSPRVPSAQECHDTMQTLSQAIFDQLSKLDPPAIMDSSASSPGRGGILRGAPISSSREDPLPNETFLTPLPAVALPYELSLLDNLFRNPMASHNKASEYTSNHKCRNKNKNKNRQGNVDFGGSGHYGEISSESELTNNDNNNKGYPPNAFHTTNSNSSNNQSNDFRNGYNASGLDNDNDNVRELSSKFDTYPRGNLLGSFNLAMGLSNASFSNNVGNNASSSQSSRVNSHSAVNQNPHQQSGLTSTSEPTSSNLPYISLSQSLNSGIPSNGNNNDNNNNGITSENNNRQLPMMLNGSNETINSDQSSFDLFNFLMDEDGLGSNGFTALDVPADFSLWS</sequence>
<dbReference type="SMART" id="SM00066">
    <property type="entry name" value="GAL4"/>
    <property type="match status" value="1"/>
</dbReference>
<evidence type="ECO:0000313" key="10">
    <source>
        <dbReference type="EMBL" id="WWC88553.1"/>
    </source>
</evidence>
<evidence type="ECO:0000256" key="1">
    <source>
        <dbReference type="ARBA" id="ARBA00004123"/>
    </source>
</evidence>
<dbReference type="PANTHER" id="PTHR47782">
    <property type="entry name" value="ZN(II)2CYS6 TRANSCRIPTION FACTOR (EUROFUNG)-RELATED"/>
    <property type="match status" value="1"/>
</dbReference>
<dbReference type="PROSITE" id="PS00463">
    <property type="entry name" value="ZN2_CY6_FUNGAL_1"/>
    <property type="match status" value="1"/>
</dbReference>
<keyword evidence="7" id="KW-0539">Nucleus</keyword>
<comment type="subcellular location">
    <subcellularLocation>
        <location evidence="1">Nucleus</location>
    </subcellularLocation>
</comment>
<keyword evidence="4" id="KW-0805">Transcription regulation</keyword>
<feature type="region of interest" description="Disordered" evidence="8">
    <location>
        <begin position="1"/>
        <end position="64"/>
    </location>
</feature>
<dbReference type="Pfam" id="PF00172">
    <property type="entry name" value="Zn_clus"/>
    <property type="match status" value="1"/>
</dbReference>
<proteinExistence type="predicted"/>
<keyword evidence="6" id="KW-0804">Transcription</keyword>
<evidence type="ECO:0000256" key="8">
    <source>
        <dbReference type="SAM" id="MobiDB-lite"/>
    </source>
</evidence>
<dbReference type="PROSITE" id="PS50048">
    <property type="entry name" value="ZN2_CY6_FUNGAL_2"/>
    <property type="match status" value="1"/>
</dbReference>
<evidence type="ECO:0000313" key="11">
    <source>
        <dbReference type="Proteomes" id="UP001355207"/>
    </source>
</evidence>
<feature type="region of interest" description="Disordered" evidence="8">
    <location>
        <begin position="860"/>
        <end position="943"/>
    </location>
</feature>
<evidence type="ECO:0000256" key="2">
    <source>
        <dbReference type="ARBA" id="ARBA00022723"/>
    </source>
</evidence>
<dbReference type="GO" id="GO:0008270">
    <property type="term" value="F:zinc ion binding"/>
    <property type="evidence" value="ECO:0007669"/>
    <property type="project" value="InterPro"/>
</dbReference>
<gene>
    <name evidence="10" type="ORF">L201_003464</name>
</gene>
<dbReference type="GO" id="GO:0045944">
    <property type="term" value="P:positive regulation of transcription by RNA polymerase II"/>
    <property type="evidence" value="ECO:0007669"/>
    <property type="project" value="TreeGrafter"/>
</dbReference>
<dbReference type="CDD" id="cd12148">
    <property type="entry name" value="fungal_TF_MHR"/>
    <property type="match status" value="1"/>
</dbReference>
<dbReference type="GO" id="GO:0005634">
    <property type="term" value="C:nucleus"/>
    <property type="evidence" value="ECO:0007669"/>
    <property type="project" value="UniProtKB-SubCell"/>
</dbReference>
<accession>A0AAX4JUS3</accession>
<evidence type="ECO:0000256" key="4">
    <source>
        <dbReference type="ARBA" id="ARBA00023015"/>
    </source>
</evidence>
<reference evidence="10 11" key="1">
    <citation type="submission" date="2024-01" db="EMBL/GenBank/DDBJ databases">
        <title>Comparative genomics of Cryptococcus and Kwoniella reveals pathogenesis evolution and contrasting modes of karyotype evolution via chromosome fusion or intercentromeric recombination.</title>
        <authorList>
            <person name="Coelho M.A."/>
            <person name="David-Palma M."/>
            <person name="Shea T."/>
            <person name="Bowers K."/>
            <person name="McGinley-Smith S."/>
            <person name="Mohammad A.W."/>
            <person name="Gnirke A."/>
            <person name="Yurkov A.M."/>
            <person name="Nowrousian M."/>
            <person name="Sun S."/>
            <person name="Cuomo C.A."/>
            <person name="Heitman J."/>
        </authorList>
    </citation>
    <scope>NUCLEOTIDE SEQUENCE [LARGE SCALE GENOMIC DNA]</scope>
    <source>
        <strain evidence="10 11">CBS 6074</strain>
    </source>
</reference>
<dbReference type="Gene3D" id="4.10.240.10">
    <property type="entry name" value="Zn(2)-C6 fungal-type DNA-binding domain"/>
    <property type="match status" value="1"/>
</dbReference>